<proteinExistence type="inferred from homology"/>
<feature type="binding site" evidence="5">
    <location>
        <position position="117"/>
    </location>
    <ligand>
        <name>FAD</name>
        <dbReference type="ChEBI" id="CHEBI:57692"/>
    </ligand>
</feature>
<dbReference type="GO" id="GO:0008812">
    <property type="term" value="F:choline dehydrogenase activity"/>
    <property type="evidence" value="ECO:0007669"/>
    <property type="project" value="UniProtKB-EC"/>
</dbReference>
<dbReference type="EC" id="1.1.99.1" evidence="9"/>
<keyword evidence="3 6" id="KW-0285">Flavoprotein</keyword>
<feature type="domain" description="Glucose-methanol-choline oxidoreductase N-terminal" evidence="7">
    <location>
        <begin position="115"/>
        <end position="138"/>
    </location>
</feature>
<name>A0A859QSG8_9HYPH</name>
<dbReference type="InterPro" id="IPR036188">
    <property type="entry name" value="FAD/NAD-bd_sf"/>
</dbReference>
<comment type="cofactor">
    <cofactor evidence="1 5">
        <name>FAD</name>
        <dbReference type="ChEBI" id="CHEBI:57692"/>
    </cofactor>
</comment>
<evidence type="ECO:0000313" key="9">
    <source>
        <dbReference type="EMBL" id="QLL61511.1"/>
    </source>
</evidence>
<feature type="binding site" evidence="5">
    <location>
        <position position="254"/>
    </location>
    <ligand>
        <name>FAD</name>
        <dbReference type="ChEBI" id="CHEBI:57692"/>
    </ligand>
</feature>
<evidence type="ECO:0000313" key="10">
    <source>
        <dbReference type="Proteomes" id="UP000510721"/>
    </source>
</evidence>
<feature type="binding site" evidence="5">
    <location>
        <begin position="125"/>
        <end position="128"/>
    </location>
    <ligand>
        <name>FAD</name>
        <dbReference type="ChEBI" id="CHEBI:57692"/>
    </ligand>
</feature>
<evidence type="ECO:0000256" key="4">
    <source>
        <dbReference type="ARBA" id="ARBA00022827"/>
    </source>
</evidence>
<accession>A0A859QSG8</accession>
<dbReference type="PROSITE" id="PS00623">
    <property type="entry name" value="GMC_OXRED_1"/>
    <property type="match status" value="1"/>
</dbReference>
<dbReference type="SUPFAM" id="SSF51905">
    <property type="entry name" value="FAD/NAD(P)-binding domain"/>
    <property type="match status" value="1"/>
</dbReference>
<comment type="similarity">
    <text evidence="2 6">Belongs to the GMC oxidoreductase family.</text>
</comment>
<dbReference type="InterPro" id="IPR007867">
    <property type="entry name" value="GMC_OxRtase_C"/>
</dbReference>
<dbReference type="SUPFAM" id="SSF54373">
    <property type="entry name" value="FAD-linked reductases, C-terminal domain"/>
    <property type="match status" value="1"/>
</dbReference>
<dbReference type="KEGG" id="emx:FKV68_08650"/>
<dbReference type="NCBIfam" id="NF002550">
    <property type="entry name" value="PRK02106.1"/>
    <property type="match status" value="1"/>
</dbReference>
<dbReference type="Proteomes" id="UP000510721">
    <property type="component" value="Chromosome"/>
</dbReference>
<keyword evidence="4 5" id="KW-0274">FAD</keyword>
<dbReference type="PROSITE" id="PS00624">
    <property type="entry name" value="GMC_OXRED_2"/>
    <property type="match status" value="1"/>
</dbReference>
<reference evidence="9 10" key="1">
    <citation type="submission" date="2019-06" db="EMBL/GenBank/DDBJ databases">
        <title>Complete genome sequence of Ensifer mexicanus ITTG R7 isolated from nodules of Acacia angustissima (Mill.) Kuntze.</title>
        <authorList>
            <person name="Rincon-Rosales R."/>
            <person name="Rogel M.A."/>
            <person name="Guerrero G."/>
            <person name="Rincon-Molina C.I."/>
            <person name="Lopez-Lopez A."/>
            <person name="Martinez-Romero E."/>
        </authorList>
    </citation>
    <scope>NUCLEOTIDE SEQUENCE [LARGE SCALE GENOMIC DNA]</scope>
    <source>
        <strain evidence="9 10">ITTG R7</strain>
    </source>
</reference>
<dbReference type="PANTHER" id="PTHR11552:SF147">
    <property type="entry name" value="CHOLINE DEHYDROGENASE, MITOCHONDRIAL"/>
    <property type="match status" value="1"/>
</dbReference>
<dbReference type="GO" id="GO:0016020">
    <property type="term" value="C:membrane"/>
    <property type="evidence" value="ECO:0007669"/>
    <property type="project" value="TreeGrafter"/>
</dbReference>
<feature type="domain" description="Glucose-methanol-choline oxidoreductase N-terminal" evidence="8">
    <location>
        <begin position="289"/>
        <end position="303"/>
    </location>
</feature>
<dbReference type="Pfam" id="PF05199">
    <property type="entry name" value="GMC_oxred_C"/>
    <property type="match status" value="1"/>
</dbReference>
<dbReference type="GO" id="GO:0050660">
    <property type="term" value="F:flavin adenine dinucleotide binding"/>
    <property type="evidence" value="ECO:0007669"/>
    <property type="project" value="InterPro"/>
</dbReference>
<evidence type="ECO:0000256" key="5">
    <source>
        <dbReference type="PIRSR" id="PIRSR000137-2"/>
    </source>
</evidence>
<evidence type="ECO:0000256" key="6">
    <source>
        <dbReference type="RuleBase" id="RU003968"/>
    </source>
</evidence>
<dbReference type="GO" id="GO:0019285">
    <property type="term" value="P:glycine betaine biosynthetic process from choline"/>
    <property type="evidence" value="ECO:0007669"/>
    <property type="project" value="TreeGrafter"/>
</dbReference>
<evidence type="ECO:0000259" key="7">
    <source>
        <dbReference type="PROSITE" id="PS00623"/>
    </source>
</evidence>
<dbReference type="EMBL" id="CP041238">
    <property type="protein sequence ID" value="QLL61511.1"/>
    <property type="molecule type" value="Genomic_DNA"/>
</dbReference>
<dbReference type="Gene3D" id="3.50.50.60">
    <property type="entry name" value="FAD/NAD(P)-binding domain"/>
    <property type="match status" value="1"/>
</dbReference>
<sequence length="567" mass="62572">MSPASKYLKAIGAAVSRGRRRILSSEGNRVRSQEIRYFDYIVVGGGSAGCVIASRLSENPRNQVLLIEAGPDNRRWRVDMPAAVADLVLDKRYTYQYRTAPEPYLASKVINQPRGRVLGGSSSINGMVFTRGNPGDFDIWESEYGCAGWAYKDVLAFFRKLETSDFGETEYRGGHGPMRIVVPKMRNPLNQAWMKAGKQAGYPLLRDSNSATQEGFAPHEQNIVNGYRCSTAYAYLTPDVRLRPNLTIYTDSTVEKLVLVGKRVTAVEIRRLDRHEVVEAGREIILSGGAVNSPKLLMQSGIGNAEELKQVGVTPIHHLPGVGENFQDHPDVAIHMACKVPSASLLSASRFPRKYLIGLKWFLCKRGFAATNHYEACAFLKSRPELAEPNFKFELFPAAMQPDSYEFYPQPTFQMNIGLMTVASRGKVSISGPRPSDPPVLLLNYLKDPIDLQSLREATRIARRVLAQPAMSEYAGAELDPGSDVQTDEELDAWIRKRCTTAYHLAGSCRMGPATHPDTVVGPDLRVHGLHGLRVADASVMPTIVSANTNATSIMIGERAADFIRTA</sequence>
<dbReference type="InterPro" id="IPR000172">
    <property type="entry name" value="GMC_OxRdtase_N"/>
</dbReference>
<dbReference type="Pfam" id="PF00732">
    <property type="entry name" value="GMC_oxred_N"/>
    <property type="match status" value="1"/>
</dbReference>
<keyword evidence="9" id="KW-0560">Oxidoreductase</keyword>
<dbReference type="PANTHER" id="PTHR11552">
    <property type="entry name" value="GLUCOSE-METHANOL-CHOLINE GMC OXIDOREDUCTASE"/>
    <property type="match status" value="1"/>
</dbReference>
<gene>
    <name evidence="9" type="ORF">FKV68_08650</name>
</gene>
<evidence type="ECO:0000256" key="2">
    <source>
        <dbReference type="ARBA" id="ARBA00010790"/>
    </source>
</evidence>
<evidence type="ECO:0000256" key="1">
    <source>
        <dbReference type="ARBA" id="ARBA00001974"/>
    </source>
</evidence>
<protein>
    <submittedName>
        <fullName evidence="9">Choline dehydrogenase</fullName>
        <ecNumber evidence="9">1.1.99.1</ecNumber>
    </submittedName>
</protein>
<keyword evidence="10" id="KW-1185">Reference proteome</keyword>
<dbReference type="AlphaFoldDB" id="A0A859QSG8"/>
<organism evidence="9 10">
    <name type="scientific">Sinorhizobium mexicanum</name>
    <dbReference type="NCBI Taxonomy" id="375549"/>
    <lineage>
        <taxon>Bacteria</taxon>
        <taxon>Pseudomonadati</taxon>
        <taxon>Pseudomonadota</taxon>
        <taxon>Alphaproteobacteria</taxon>
        <taxon>Hyphomicrobiales</taxon>
        <taxon>Rhizobiaceae</taxon>
        <taxon>Sinorhizobium/Ensifer group</taxon>
        <taxon>Sinorhizobium</taxon>
    </lineage>
</organism>
<dbReference type="InterPro" id="IPR012132">
    <property type="entry name" value="GMC_OxRdtase"/>
</dbReference>
<dbReference type="Gene3D" id="3.30.560.10">
    <property type="entry name" value="Glucose Oxidase, domain 3"/>
    <property type="match status" value="1"/>
</dbReference>
<evidence type="ECO:0000256" key="3">
    <source>
        <dbReference type="ARBA" id="ARBA00022630"/>
    </source>
</evidence>
<evidence type="ECO:0000259" key="8">
    <source>
        <dbReference type="PROSITE" id="PS00624"/>
    </source>
</evidence>
<dbReference type="PIRSF" id="PIRSF000137">
    <property type="entry name" value="Alcohol_oxidase"/>
    <property type="match status" value="1"/>
</dbReference>